<name>A0ABV0ARU8_9ACTN</name>
<evidence type="ECO:0000313" key="2">
    <source>
        <dbReference type="Proteomes" id="UP001447516"/>
    </source>
</evidence>
<dbReference type="RefSeq" id="WP_346227950.1">
    <property type="nucleotide sequence ID" value="NZ_JBDJAW010000019.1"/>
</dbReference>
<reference evidence="1 2" key="1">
    <citation type="submission" date="2024-05" db="EMBL/GenBank/DDBJ databases">
        <title>Microbispora sp.ZYX-F-249.</title>
        <authorList>
            <person name="Xie H."/>
        </authorList>
    </citation>
    <scope>NUCLEOTIDE SEQUENCE [LARGE SCALE GENOMIC DNA]</scope>
    <source>
        <strain evidence="1 2">ZYX-F-249</strain>
    </source>
</reference>
<keyword evidence="2" id="KW-1185">Reference proteome</keyword>
<evidence type="ECO:0000313" key="1">
    <source>
        <dbReference type="EMBL" id="MEN3537999.1"/>
    </source>
</evidence>
<dbReference type="Proteomes" id="UP001447516">
    <property type="component" value="Unassembled WGS sequence"/>
</dbReference>
<gene>
    <name evidence="1" type="ORF">AAH991_22990</name>
</gene>
<accession>A0ABV0ARU8</accession>
<protein>
    <submittedName>
        <fullName evidence="1">Uncharacterized protein</fullName>
    </submittedName>
</protein>
<comment type="caution">
    <text evidence="1">The sequence shown here is derived from an EMBL/GenBank/DDBJ whole genome shotgun (WGS) entry which is preliminary data.</text>
</comment>
<organism evidence="1 2">
    <name type="scientific">Microbispora maris</name>
    <dbReference type="NCBI Taxonomy" id="3144104"/>
    <lineage>
        <taxon>Bacteria</taxon>
        <taxon>Bacillati</taxon>
        <taxon>Actinomycetota</taxon>
        <taxon>Actinomycetes</taxon>
        <taxon>Streptosporangiales</taxon>
        <taxon>Streptosporangiaceae</taxon>
        <taxon>Microbispora</taxon>
    </lineage>
</organism>
<proteinExistence type="predicted"/>
<sequence>MDIAPVVRRRSPIWTHPCTRETPGRHAESQGFVLPAGSGRELLEDRLEAVEGLVVDLLEEGFLVAGELVCGADVVEVPGLVLLLPGDPDAPENREGLVGSDQVCLVDGDVALLCGQR</sequence>
<dbReference type="EMBL" id="JBDJAW010000019">
    <property type="protein sequence ID" value="MEN3537999.1"/>
    <property type="molecule type" value="Genomic_DNA"/>
</dbReference>